<dbReference type="InterPro" id="IPR000835">
    <property type="entry name" value="HTH_MarR-typ"/>
</dbReference>
<proteinExistence type="predicted"/>
<dbReference type="PROSITE" id="PS50995">
    <property type="entry name" value="HTH_MARR_2"/>
    <property type="match status" value="1"/>
</dbReference>
<dbReference type="GO" id="GO:0003700">
    <property type="term" value="F:DNA-binding transcription factor activity"/>
    <property type="evidence" value="ECO:0007669"/>
    <property type="project" value="InterPro"/>
</dbReference>
<reference evidence="2 3" key="1">
    <citation type="submission" date="2018-05" db="EMBL/GenBank/DDBJ databases">
        <title>Genomic Encyclopedia of Archaeal and Bacterial Type Strains, Phase II (KMG-II): from individual species to whole genera.</title>
        <authorList>
            <person name="Goeker M."/>
        </authorList>
    </citation>
    <scope>NUCLEOTIDE SEQUENCE [LARGE SCALE GENOMIC DNA]</scope>
    <source>
        <strain evidence="2 3">DSM 45184</strain>
    </source>
</reference>
<organism evidence="2 3">
    <name type="scientific">Actinoplanes xinjiangensis</name>
    <dbReference type="NCBI Taxonomy" id="512350"/>
    <lineage>
        <taxon>Bacteria</taxon>
        <taxon>Bacillati</taxon>
        <taxon>Actinomycetota</taxon>
        <taxon>Actinomycetes</taxon>
        <taxon>Micromonosporales</taxon>
        <taxon>Micromonosporaceae</taxon>
        <taxon>Actinoplanes</taxon>
    </lineage>
</organism>
<dbReference type="InterPro" id="IPR036388">
    <property type="entry name" value="WH-like_DNA-bd_sf"/>
</dbReference>
<dbReference type="SUPFAM" id="SSF46785">
    <property type="entry name" value="Winged helix' DNA-binding domain"/>
    <property type="match status" value="1"/>
</dbReference>
<dbReference type="Proteomes" id="UP000245697">
    <property type="component" value="Unassembled WGS sequence"/>
</dbReference>
<dbReference type="EMBL" id="QGGR01000022">
    <property type="protein sequence ID" value="PWK39556.1"/>
    <property type="molecule type" value="Genomic_DNA"/>
</dbReference>
<dbReference type="GO" id="GO:0003677">
    <property type="term" value="F:DNA binding"/>
    <property type="evidence" value="ECO:0007669"/>
    <property type="project" value="UniProtKB-KW"/>
</dbReference>
<sequence length="162" mass="17876">MTDEPQWLNDTEMGAWLNLAQIMMVMPTALDQQLREEAGLPHTHYHILSALSTRPERAMRMTELARMAGTTTTRLSHAVSTLEQRGWVARRACPTDRRGQIAHLTDAGFAVLAAAAPGHVAEVRRLVFDHLTDDDVARLRDITAKLLPTLTAGWSSPLSPGC</sequence>
<keyword evidence="2" id="KW-0238">DNA-binding</keyword>
<dbReference type="Pfam" id="PF12802">
    <property type="entry name" value="MarR_2"/>
    <property type="match status" value="1"/>
</dbReference>
<dbReference type="PANTHER" id="PTHR33164">
    <property type="entry name" value="TRANSCRIPTIONAL REGULATOR, MARR FAMILY"/>
    <property type="match status" value="1"/>
</dbReference>
<keyword evidence="3" id="KW-1185">Reference proteome</keyword>
<name>A0A316FNL9_9ACTN</name>
<accession>A0A316FNL9</accession>
<evidence type="ECO:0000259" key="1">
    <source>
        <dbReference type="PROSITE" id="PS50995"/>
    </source>
</evidence>
<dbReference type="SMART" id="SM00347">
    <property type="entry name" value="HTH_MARR"/>
    <property type="match status" value="1"/>
</dbReference>
<dbReference type="InterPro" id="IPR036390">
    <property type="entry name" value="WH_DNA-bd_sf"/>
</dbReference>
<comment type="caution">
    <text evidence="2">The sequence shown here is derived from an EMBL/GenBank/DDBJ whole genome shotgun (WGS) entry which is preliminary data.</text>
</comment>
<protein>
    <submittedName>
        <fullName evidence="2">DNA-binding MarR family transcriptional regulator</fullName>
    </submittedName>
</protein>
<dbReference type="Gene3D" id="1.10.10.10">
    <property type="entry name" value="Winged helix-like DNA-binding domain superfamily/Winged helix DNA-binding domain"/>
    <property type="match status" value="1"/>
</dbReference>
<feature type="domain" description="HTH marR-type" evidence="1">
    <location>
        <begin position="16"/>
        <end position="148"/>
    </location>
</feature>
<evidence type="ECO:0000313" key="3">
    <source>
        <dbReference type="Proteomes" id="UP000245697"/>
    </source>
</evidence>
<dbReference type="AlphaFoldDB" id="A0A316FNL9"/>
<evidence type="ECO:0000313" key="2">
    <source>
        <dbReference type="EMBL" id="PWK39556.1"/>
    </source>
</evidence>
<dbReference type="InterPro" id="IPR039422">
    <property type="entry name" value="MarR/SlyA-like"/>
</dbReference>
<dbReference type="RefSeq" id="WP_239170451.1">
    <property type="nucleotide sequence ID" value="NZ_BONA01000075.1"/>
</dbReference>
<dbReference type="PRINTS" id="PR00598">
    <property type="entry name" value="HTHMARR"/>
</dbReference>
<dbReference type="GO" id="GO:0006950">
    <property type="term" value="P:response to stress"/>
    <property type="evidence" value="ECO:0007669"/>
    <property type="project" value="TreeGrafter"/>
</dbReference>
<gene>
    <name evidence="2" type="ORF">BC793_122128</name>
</gene>
<dbReference type="PANTHER" id="PTHR33164:SF99">
    <property type="entry name" value="MARR FAMILY REGULATORY PROTEIN"/>
    <property type="match status" value="1"/>
</dbReference>